<feature type="transmembrane region" description="Helical" evidence="5">
    <location>
        <begin position="482"/>
        <end position="505"/>
    </location>
</feature>
<keyword evidence="3 5" id="KW-0472">Membrane</keyword>
<dbReference type="Proteomes" id="UP001356427">
    <property type="component" value="Unassembled WGS sequence"/>
</dbReference>
<feature type="domain" description="Ig-like" evidence="6">
    <location>
        <begin position="146"/>
        <end position="261"/>
    </location>
</feature>
<organism evidence="7 8">
    <name type="scientific">Coregonus suidteri</name>
    <dbReference type="NCBI Taxonomy" id="861788"/>
    <lineage>
        <taxon>Eukaryota</taxon>
        <taxon>Metazoa</taxon>
        <taxon>Chordata</taxon>
        <taxon>Craniata</taxon>
        <taxon>Vertebrata</taxon>
        <taxon>Euteleostomi</taxon>
        <taxon>Actinopterygii</taxon>
        <taxon>Neopterygii</taxon>
        <taxon>Teleostei</taxon>
        <taxon>Protacanthopterygii</taxon>
        <taxon>Salmoniformes</taxon>
        <taxon>Salmonidae</taxon>
        <taxon>Coregoninae</taxon>
        <taxon>Coregonus</taxon>
    </lineage>
</organism>
<dbReference type="CDD" id="cd05716">
    <property type="entry name" value="IgV_pIgR_like"/>
    <property type="match status" value="1"/>
</dbReference>
<name>A0AAN8KY26_9TELE</name>
<dbReference type="SMART" id="SM00409">
    <property type="entry name" value="IG"/>
    <property type="match status" value="5"/>
</dbReference>
<keyword evidence="5" id="KW-1133">Transmembrane helix</keyword>
<dbReference type="InterPro" id="IPR007110">
    <property type="entry name" value="Ig-like_dom"/>
</dbReference>
<sequence length="739" mass="83210">MNVKDVVGGQVMFGCSFTLAWNNIKYFCKGTCSGKDILVQTNGRKNVTQGRYSIDDNRDGVFYVTIKNLRKSDSGTYWCGVDRTIMDTYQEVYLTVTDDSPPSDYSPGAGQNQSSGVLVYMGSGLGTAVCVLVLILIILIRQRTRTKITTAVSCVVSGVITKRVTEGGNASIQCPYARGFETYQKYLSKGIWADRVDVIKTQTHQHPAWTHKGRYSLYDDTERRVFTVTITNLTLEDSGTYWCEINTWWWNHKTEVRLTVERGCLSSFKVTGYYGGTVIINCEYSHQHDDNQTSFSDGNGKDIIRTGLKNTWQHSGRFSLYDNTEENYFTVIIRQLTKQDEGTYWCGVDKPTAMGSYTDVELKVEEDDCCEKSVTETVYLGGEATISCNYPEDHEDSIKYFCKESKDFKTCVYMIAAYQRTAKAGRFSVSDNRTKKFYSVTISDLTEDDTGTYWCGVKTGKRKESYIALITQVKLRVISTSVVIMVSVSLVVLLLVISLIIVYRWKYNKATDRTNGTVGLTTSPPTDMARTQGNDFKVIIRQLTKQDEGTYWCGVEKPNAWDSYTDVELKVEEDDCCEKSITETVYLGGEATISCNYPEGREYSIKYFCKEQDRTSVVIMVSVSLVVLLLVISLIIVYRWKYNKATGSVSSTHTVSPDKGNNEGGCHGDGDYEEIKERPLQSDSDAVPTTIYATANLPTSHSDSPHYTSVNFHQKPQRPQTKPESPSLKRGLHHVTMLL</sequence>
<dbReference type="SUPFAM" id="SSF48726">
    <property type="entry name" value="Immunoglobulin"/>
    <property type="match status" value="5"/>
</dbReference>
<feature type="transmembrane region" description="Helical" evidence="5">
    <location>
        <begin position="617"/>
        <end position="638"/>
    </location>
</feature>
<dbReference type="PANTHER" id="PTHR11860">
    <property type="entry name" value="POLYMERIC-IMMUNOGLOBULIN RECEPTOR"/>
    <property type="match status" value="1"/>
</dbReference>
<evidence type="ECO:0000313" key="8">
    <source>
        <dbReference type="Proteomes" id="UP001356427"/>
    </source>
</evidence>
<dbReference type="InterPro" id="IPR036179">
    <property type="entry name" value="Ig-like_dom_sf"/>
</dbReference>
<feature type="region of interest" description="Disordered" evidence="4">
    <location>
        <begin position="648"/>
        <end position="673"/>
    </location>
</feature>
<evidence type="ECO:0000256" key="5">
    <source>
        <dbReference type="SAM" id="Phobius"/>
    </source>
</evidence>
<evidence type="ECO:0000256" key="1">
    <source>
        <dbReference type="ARBA" id="ARBA00004370"/>
    </source>
</evidence>
<evidence type="ECO:0000313" key="7">
    <source>
        <dbReference type="EMBL" id="KAK6300992.1"/>
    </source>
</evidence>
<evidence type="ECO:0000256" key="4">
    <source>
        <dbReference type="SAM" id="MobiDB-lite"/>
    </source>
</evidence>
<dbReference type="PROSITE" id="PS50835">
    <property type="entry name" value="IG_LIKE"/>
    <property type="match status" value="2"/>
</dbReference>
<protein>
    <recommendedName>
        <fullName evidence="6">Ig-like domain-containing protein</fullName>
    </recommendedName>
</protein>
<comment type="caution">
    <text evidence="7">The sequence shown here is derived from an EMBL/GenBank/DDBJ whole genome shotgun (WGS) entry which is preliminary data.</text>
</comment>
<feature type="region of interest" description="Disordered" evidence="4">
    <location>
        <begin position="697"/>
        <end position="739"/>
    </location>
</feature>
<dbReference type="InterPro" id="IPR003599">
    <property type="entry name" value="Ig_sub"/>
</dbReference>
<keyword evidence="2 5" id="KW-0812">Transmembrane</keyword>
<reference evidence="7 8" key="1">
    <citation type="submission" date="2021-04" db="EMBL/GenBank/DDBJ databases">
        <authorList>
            <person name="De Guttry C."/>
            <person name="Zahm M."/>
            <person name="Klopp C."/>
            <person name="Cabau C."/>
            <person name="Louis A."/>
            <person name="Berthelot C."/>
            <person name="Parey E."/>
            <person name="Roest Crollius H."/>
            <person name="Montfort J."/>
            <person name="Robinson-Rechavi M."/>
            <person name="Bucao C."/>
            <person name="Bouchez O."/>
            <person name="Gislard M."/>
            <person name="Lluch J."/>
            <person name="Milhes M."/>
            <person name="Lampietro C."/>
            <person name="Lopez Roques C."/>
            <person name="Donnadieu C."/>
            <person name="Braasch I."/>
            <person name="Desvignes T."/>
            <person name="Postlethwait J."/>
            <person name="Bobe J."/>
            <person name="Wedekind C."/>
            <person name="Guiguen Y."/>
        </authorList>
    </citation>
    <scope>NUCLEOTIDE SEQUENCE [LARGE SCALE GENOMIC DNA]</scope>
    <source>
        <strain evidence="7">Cs_M1</strain>
        <tissue evidence="7">Blood</tissue>
    </source>
</reference>
<accession>A0AAN8KY26</accession>
<gene>
    <name evidence="7" type="ORF">J4Q44_G00290900</name>
</gene>
<dbReference type="Gene3D" id="2.60.40.10">
    <property type="entry name" value="Immunoglobulins"/>
    <property type="match status" value="5"/>
</dbReference>
<dbReference type="PANTHER" id="PTHR11860:SF118">
    <property type="entry name" value="CMRF35-LIKE MOLECULE 3-RELATED"/>
    <property type="match status" value="1"/>
</dbReference>
<dbReference type="SMART" id="SM00406">
    <property type="entry name" value="IGv"/>
    <property type="match status" value="3"/>
</dbReference>
<dbReference type="InterPro" id="IPR013783">
    <property type="entry name" value="Ig-like_fold"/>
</dbReference>
<feature type="transmembrane region" description="Helical" evidence="5">
    <location>
        <begin position="117"/>
        <end position="140"/>
    </location>
</feature>
<keyword evidence="8" id="KW-1185">Reference proteome</keyword>
<feature type="domain" description="Ig-like" evidence="6">
    <location>
        <begin position="275"/>
        <end position="363"/>
    </location>
</feature>
<evidence type="ECO:0000256" key="2">
    <source>
        <dbReference type="ARBA" id="ARBA00022692"/>
    </source>
</evidence>
<dbReference type="InterPro" id="IPR050671">
    <property type="entry name" value="CD300_family_receptors"/>
</dbReference>
<comment type="subcellular location">
    <subcellularLocation>
        <location evidence="1">Membrane</location>
    </subcellularLocation>
</comment>
<dbReference type="InterPro" id="IPR013106">
    <property type="entry name" value="Ig_V-set"/>
</dbReference>
<dbReference type="GO" id="GO:0004888">
    <property type="term" value="F:transmembrane signaling receptor activity"/>
    <property type="evidence" value="ECO:0007669"/>
    <property type="project" value="TreeGrafter"/>
</dbReference>
<dbReference type="Pfam" id="PF07686">
    <property type="entry name" value="V-set"/>
    <property type="match status" value="5"/>
</dbReference>
<dbReference type="EMBL" id="JAGTTL010000027">
    <property type="protein sequence ID" value="KAK6300992.1"/>
    <property type="molecule type" value="Genomic_DNA"/>
</dbReference>
<dbReference type="AlphaFoldDB" id="A0AAN8KY26"/>
<feature type="compositionally biased region" description="Polar residues" evidence="4">
    <location>
        <begin position="697"/>
        <end position="724"/>
    </location>
</feature>
<evidence type="ECO:0000256" key="3">
    <source>
        <dbReference type="ARBA" id="ARBA00023136"/>
    </source>
</evidence>
<dbReference type="GO" id="GO:0005886">
    <property type="term" value="C:plasma membrane"/>
    <property type="evidence" value="ECO:0007669"/>
    <property type="project" value="TreeGrafter"/>
</dbReference>
<proteinExistence type="predicted"/>
<evidence type="ECO:0000259" key="6">
    <source>
        <dbReference type="PROSITE" id="PS50835"/>
    </source>
</evidence>